<organism evidence="4 5">
    <name type="scientific">Alosa alosa</name>
    <name type="common">allis shad</name>
    <dbReference type="NCBI Taxonomy" id="278164"/>
    <lineage>
        <taxon>Eukaryota</taxon>
        <taxon>Metazoa</taxon>
        <taxon>Chordata</taxon>
        <taxon>Craniata</taxon>
        <taxon>Vertebrata</taxon>
        <taxon>Euteleostomi</taxon>
        <taxon>Actinopterygii</taxon>
        <taxon>Neopterygii</taxon>
        <taxon>Teleostei</taxon>
        <taxon>Clupei</taxon>
        <taxon>Clupeiformes</taxon>
        <taxon>Clupeoidei</taxon>
        <taxon>Clupeidae</taxon>
        <taxon>Alosa</taxon>
    </lineage>
</organism>
<sequence length="344" mass="39566">HTVPLSLSSPPFLSQAYKQTHSNHLRAALLECLSGFLFSPFFLPAIFFAMKCWLPLLPVLSTLLCLSQGDIGDFSPCLNFFYRYWPPSGLSGTPICQNYTNRYYFATLYSRERRSPWFSAYLYTTPAGKRPKGVWKYEPQLANSNASGVMLPFPIPPKKVDQTVVKSQAVQQDYINSSYTRGHLNPSLHHQNRSERQSTFTLTNVVPQKMDSNYGPWAELERNVNVTLNKYCAGPAYIVTGIIPYRMDRWLKDEHRVAIPEYLWSAYCCPTYSQNLPESLRRTFPTFAAIGRNDPNSTEEMVPVDRTKKKFVGYDVRPMPLTDLEIYLRERYGREIAVFSKQCL</sequence>
<reference evidence="4" key="1">
    <citation type="submission" date="2020-10" db="EMBL/GenBank/DDBJ databases">
        <title>Chromosome-scale genome assembly of the Allis shad, Alosa alosa.</title>
        <authorList>
            <person name="Margot Z."/>
            <person name="Christophe K."/>
            <person name="Cabau C."/>
            <person name="Louis A."/>
            <person name="Berthelot C."/>
            <person name="Parey E."/>
            <person name="Roest Crollius H."/>
            <person name="Montfort J."/>
            <person name="Robinson-Rechavi M."/>
            <person name="Bucao C."/>
            <person name="Bouchez O."/>
            <person name="Gislard M."/>
            <person name="Lluch J."/>
            <person name="Milhes M."/>
            <person name="Lampietro C."/>
            <person name="Lopez Roques C."/>
            <person name="Donnadieu C."/>
            <person name="Braasch I."/>
            <person name="Desvignes T."/>
            <person name="Postlethwait J."/>
            <person name="Bobe J."/>
            <person name="Guiguen Y."/>
        </authorList>
    </citation>
    <scope>NUCLEOTIDE SEQUENCE</scope>
    <source>
        <strain evidence="4">M-15738</strain>
        <tissue evidence="4">Blood</tissue>
    </source>
</reference>
<proteinExistence type="predicted"/>
<evidence type="ECO:0000313" key="4">
    <source>
        <dbReference type="EMBL" id="KAG5262903.1"/>
    </source>
</evidence>
<feature type="domain" description="DNA/RNA non-specific endonuclease/pyrophosphatase/phosphodiesterase" evidence="3">
    <location>
        <begin position="101"/>
        <end position="339"/>
    </location>
</feature>
<dbReference type="SMART" id="SM00477">
    <property type="entry name" value="NUC"/>
    <property type="match status" value="1"/>
</dbReference>
<dbReference type="SUPFAM" id="SSF54060">
    <property type="entry name" value="His-Me finger endonucleases"/>
    <property type="match status" value="1"/>
</dbReference>
<protein>
    <recommendedName>
        <fullName evidence="6">Endonuclease domain-containing 1 protein</fullName>
    </recommendedName>
</protein>
<comment type="caution">
    <text evidence="4">The sequence shown here is derived from an EMBL/GenBank/DDBJ whole genome shotgun (WGS) entry which is preliminary data.</text>
</comment>
<evidence type="ECO:0000259" key="3">
    <source>
        <dbReference type="SMART" id="SM00892"/>
    </source>
</evidence>
<evidence type="ECO:0008006" key="6">
    <source>
        <dbReference type="Google" id="ProtNLM"/>
    </source>
</evidence>
<dbReference type="InterPro" id="IPR039015">
    <property type="entry name" value="ENDOD1"/>
</dbReference>
<gene>
    <name evidence="4" type="ORF">AALO_G00280290</name>
</gene>
<evidence type="ECO:0000259" key="2">
    <source>
        <dbReference type="SMART" id="SM00477"/>
    </source>
</evidence>
<keyword evidence="5" id="KW-1185">Reference proteome</keyword>
<feature type="domain" description="ENPP1-3/EXOG-like endonuclease/phosphodiesterase" evidence="2">
    <location>
        <begin position="102"/>
        <end position="318"/>
    </location>
</feature>
<keyword evidence="1" id="KW-0812">Transmembrane</keyword>
<dbReference type="Gene3D" id="3.40.570.10">
    <property type="entry name" value="Extracellular Endonuclease, subunit A"/>
    <property type="match status" value="1"/>
</dbReference>
<dbReference type="Proteomes" id="UP000823561">
    <property type="component" value="Chromosome 22"/>
</dbReference>
<dbReference type="SMART" id="SM00892">
    <property type="entry name" value="Endonuclease_NS"/>
    <property type="match status" value="1"/>
</dbReference>
<dbReference type="PANTHER" id="PTHR21472">
    <property type="entry name" value="ENDONUCLEASE DOMAIN-CONTAINING 1 PROTEIN ENDOD1"/>
    <property type="match status" value="1"/>
</dbReference>
<dbReference type="EMBL" id="JADWDJ010000022">
    <property type="protein sequence ID" value="KAG5262903.1"/>
    <property type="molecule type" value="Genomic_DNA"/>
</dbReference>
<dbReference type="GO" id="GO:0016787">
    <property type="term" value="F:hydrolase activity"/>
    <property type="evidence" value="ECO:0007669"/>
    <property type="project" value="InterPro"/>
</dbReference>
<feature type="non-terminal residue" evidence="4">
    <location>
        <position position="1"/>
    </location>
</feature>
<dbReference type="InterPro" id="IPR001604">
    <property type="entry name" value="Endo_G_ENPP1-like_dom"/>
</dbReference>
<dbReference type="InterPro" id="IPR044929">
    <property type="entry name" value="DNA/RNA_non-sp_Endonuclease_sf"/>
</dbReference>
<evidence type="ECO:0000313" key="5">
    <source>
        <dbReference type="Proteomes" id="UP000823561"/>
    </source>
</evidence>
<evidence type="ECO:0000256" key="1">
    <source>
        <dbReference type="SAM" id="Phobius"/>
    </source>
</evidence>
<dbReference type="InterPro" id="IPR020821">
    <property type="entry name" value="ENPP1-3/EXOG-like_nuc-like"/>
</dbReference>
<keyword evidence="1" id="KW-1133">Transmembrane helix</keyword>
<keyword evidence="1" id="KW-0472">Membrane</keyword>
<dbReference type="GO" id="GO:0046872">
    <property type="term" value="F:metal ion binding"/>
    <property type="evidence" value="ECO:0007669"/>
    <property type="project" value="InterPro"/>
</dbReference>
<dbReference type="Pfam" id="PF01223">
    <property type="entry name" value="Endonuclease_NS"/>
    <property type="match status" value="1"/>
</dbReference>
<accession>A0AAV6FJA0</accession>
<dbReference type="PANTHER" id="PTHR21472:SF18">
    <property type="entry name" value="ENDONUCLEASE DOMAIN-CONTAINING 1 PROTEIN"/>
    <property type="match status" value="1"/>
</dbReference>
<dbReference type="AlphaFoldDB" id="A0AAV6FJA0"/>
<name>A0AAV6FJA0_9TELE</name>
<feature type="transmembrane region" description="Helical" evidence="1">
    <location>
        <begin position="28"/>
        <end position="50"/>
    </location>
</feature>
<dbReference type="GO" id="GO:0003676">
    <property type="term" value="F:nucleic acid binding"/>
    <property type="evidence" value="ECO:0007669"/>
    <property type="project" value="InterPro"/>
</dbReference>
<dbReference type="InterPro" id="IPR044925">
    <property type="entry name" value="His-Me_finger_sf"/>
</dbReference>